<dbReference type="Gene3D" id="3.10.350.10">
    <property type="entry name" value="LysM domain"/>
    <property type="match status" value="1"/>
</dbReference>
<keyword evidence="7" id="KW-0812">Transmembrane</keyword>
<dbReference type="SMART" id="SM00257">
    <property type="entry name" value="LysM"/>
    <property type="match status" value="1"/>
</dbReference>
<dbReference type="Pfam" id="PF00877">
    <property type="entry name" value="NLPC_P60"/>
    <property type="match status" value="1"/>
</dbReference>
<dbReference type="InterPro" id="IPR018392">
    <property type="entry name" value="LysM"/>
</dbReference>
<dbReference type="SUPFAM" id="SSF54001">
    <property type="entry name" value="Cysteine proteinases"/>
    <property type="match status" value="1"/>
</dbReference>
<comment type="caution">
    <text evidence="11">The sequence shown here is derived from an EMBL/GenBank/DDBJ whole genome shotgun (WGS) entry which is preliminary data.</text>
</comment>
<dbReference type="GO" id="GO:0006508">
    <property type="term" value="P:proteolysis"/>
    <property type="evidence" value="ECO:0007669"/>
    <property type="project" value="UniProtKB-KW"/>
</dbReference>
<dbReference type="OrthoDB" id="9808890at2"/>
<evidence type="ECO:0000259" key="10">
    <source>
        <dbReference type="PROSITE" id="PS51935"/>
    </source>
</evidence>
<evidence type="ECO:0000256" key="3">
    <source>
        <dbReference type="ARBA" id="ARBA00022729"/>
    </source>
</evidence>
<keyword evidence="7" id="KW-1133">Transmembrane helix</keyword>
<proteinExistence type="inferred from homology"/>
<keyword evidence="3" id="KW-0732">Signal</keyword>
<dbReference type="InterPro" id="IPR011098">
    <property type="entry name" value="G5_dom"/>
</dbReference>
<evidence type="ECO:0000256" key="7">
    <source>
        <dbReference type="SAM" id="Phobius"/>
    </source>
</evidence>
<dbReference type="PANTHER" id="PTHR47053">
    <property type="entry name" value="MUREIN DD-ENDOPEPTIDASE MEPH-RELATED"/>
    <property type="match status" value="1"/>
</dbReference>
<keyword evidence="12" id="KW-1185">Reference proteome</keyword>
<reference evidence="11 12" key="1">
    <citation type="submission" date="2019-03" db="EMBL/GenBank/DDBJ databases">
        <title>Genomic Encyclopedia of Type Strains, Phase IV (KMG-IV): sequencing the most valuable type-strain genomes for metagenomic binning, comparative biology and taxonomic classification.</title>
        <authorList>
            <person name="Goeker M."/>
        </authorList>
    </citation>
    <scope>NUCLEOTIDE SEQUENCE [LARGE SCALE GENOMIC DNA]</scope>
    <source>
        <strain evidence="11 12">DSM 28287</strain>
    </source>
</reference>
<feature type="domain" description="G5" evidence="8">
    <location>
        <begin position="185"/>
        <end position="265"/>
    </location>
</feature>
<dbReference type="RefSeq" id="WP_133529270.1">
    <property type="nucleotide sequence ID" value="NZ_SNXO01000054.1"/>
</dbReference>
<keyword evidence="2" id="KW-0645">Protease</keyword>
<dbReference type="Gene3D" id="2.20.230.10">
    <property type="entry name" value="Resuscitation-promoting factor rpfb"/>
    <property type="match status" value="1"/>
</dbReference>
<dbReference type="SUPFAM" id="SSF54106">
    <property type="entry name" value="LysM domain"/>
    <property type="match status" value="1"/>
</dbReference>
<sequence length="391" mass="42800">MNFHKFKLKEFDFKSAVKTFDYRKYRIELTFAISIVLMLIVLLFSSHIYATEEYWQVSIGDKVVATLNSEDSANSVISQVKDHYTKSGATDVSATIDPEITVTQKFYRTIAKAPDVSTVDEVVDYILTGNKVEKTYTVKKGDTFWGIAEKKDISLSKLLSINNKKEESKLVAGDKLTLEAVEPMVTVTTTQTVTENQKIKYKTIYKKSSKLVKNTKNVKKVGKYGKKLVTATVTTVNGKTVKTSVISSKVVKKPTAAIVLKGTKKSSSKSGTSSSTGGQAVANYALQFVGIPYVWGGSSLTSGVDCSGFVMAVYAHFGVSLPHDAGADRNYGKGVSVSNARPGDLICYYGHIGIYIGGGRLVHAKDYGYGVCIDNIHYSSKPILTVRRIFN</sequence>
<dbReference type="InterPro" id="IPR051202">
    <property type="entry name" value="Peptidase_C40"/>
</dbReference>
<dbReference type="Gene3D" id="3.90.1720.10">
    <property type="entry name" value="endopeptidase domain like (from Nostoc punctiforme)"/>
    <property type="match status" value="1"/>
</dbReference>
<dbReference type="PANTHER" id="PTHR47053:SF1">
    <property type="entry name" value="MUREIN DD-ENDOPEPTIDASE MEPH-RELATED"/>
    <property type="match status" value="1"/>
</dbReference>
<dbReference type="Pfam" id="PF01476">
    <property type="entry name" value="LysM"/>
    <property type="match status" value="1"/>
</dbReference>
<evidence type="ECO:0000259" key="8">
    <source>
        <dbReference type="PROSITE" id="PS51109"/>
    </source>
</evidence>
<dbReference type="PROSITE" id="PS51782">
    <property type="entry name" value="LYSM"/>
    <property type="match status" value="1"/>
</dbReference>
<accession>A0A4V3CQT5</accession>
<keyword evidence="6" id="KW-0788">Thiol protease</keyword>
<evidence type="ECO:0000256" key="4">
    <source>
        <dbReference type="ARBA" id="ARBA00022737"/>
    </source>
</evidence>
<feature type="domain" description="LysM" evidence="9">
    <location>
        <begin position="134"/>
        <end position="178"/>
    </location>
</feature>
<evidence type="ECO:0000256" key="5">
    <source>
        <dbReference type="ARBA" id="ARBA00022801"/>
    </source>
</evidence>
<feature type="domain" description="NlpC/P60" evidence="10">
    <location>
        <begin position="275"/>
        <end position="390"/>
    </location>
</feature>
<dbReference type="Proteomes" id="UP000295500">
    <property type="component" value="Unassembled WGS sequence"/>
</dbReference>
<dbReference type="SMART" id="SM01208">
    <property type="entry name" value="G5"/>
    <property type="match status" value="1"/>
</dbReference>
<dbReference type="CDD" id="cd00118">
    <property type="entry name" value="LysM"/>
    <property type="match status" value="1"/>
</dbReference>
<dbReference type="AlphaFoldDB" id="A0A4V3CQT5"/>
<comment type="similarity">
    <text evidence="1">Belongs to the peptidase C40 family.</text>
</comment>
<dbReference type="GO" id="GO:0008234">
    <property type="term" value="F:cysteine-type peptidase activity"/>
    <property type="evidence" value="ECO:0007669"/>
    <property type="project" value="UniProtKB-KW"/>
</dbReference>
<gene>
    <name evidence="11" type="ORF">EV211_1541</name>
</gene>
<evidence type="ECO:0000256" key="1">
    <source>
        <dbReference type="ARBA" id="ARBA00007074"/>
    </source>
</evidence>
<protein>
    <submittedName>
        <fullName evidence="11">Cell wall-associated NlpC family hydrolase</fullName>
    </submittedName>
</protein>
<keyword evidence="4" id="KW-0677">Repeat</keyword>
<evidence type="ECO:0000313" key="12">
    <source>
        <dbReference type="Proteomes" id="UP000295500"/>
    </source>
</evidence>
<organism evidence="11 12">
    <name type="scientific">Aminicella lysinilytica</name>
    <dbReference type="NCBI Taxonomy" id="433323"/>
    <lineage>
        <taxon>Bacteria</taxon>
        <taxon>Bacillati</taxon>
        <taxon>Bacillota</taxon>
        <taxon>Clostridia</taxon>
        <taxon>Peptostreptococcales</taxon>
        <taxon>Anaerovoracaceae</taxon>
        <taxon>Aminicella</taxon>
    </lineage>
</organism>
<feature type="transmembrane region" description="Helical" evidence="7">
    <location>
        <begin position="29"/>
        <end position="50"/>
    </location>
</feature>
<dbReference type="PROSITE" id="PS51935">
    <property type="entry name" value="NLPC_P60"/>
    <property type="match status" value="1"/>
</dbReference>
<dbReference type="EMBL" id="SNXO01000054">
    <property type="protein sequence ID" value="TDP47378.1"/>
    <property type="molecule type" value="Genomic_DNA"/>
</dbReference>
<dbReference type="PROSITE" id="PS51109">
    <property type="entry name" value="G5"/>
    <property type="match status" value="1"/>
</dbReference>
<evidence type="ECO:0000256" key="2">
    <source>
        <dbReference type="ARBA" id="ARBA00022670"/>
    </source>
</evidence>
<dbReference type="InterPro" id="IPR038765">
    <property type="entry name" value="Papain-like_cys_pep_sf"/>
</dbReference>
<evidence type="ECO:0000259" key="9">
    <source>
        <dbReference type="PROSITE" id="PS51782"/>
    </source>
</evidence>
<dbReference type="InterPro" id="IPR000064">
    <property type="entry name" value="NLP_P60_dom"/>
</dbReference>
<dbReference type="Pfam" id="PF07501">
    <property type="entry name" value="G5"/>
    <property type="match status" value="1"/>
</dbReference>
<evidence type="ECO:0000256" key="6">
    <source>
        <dbReference type="ARBA" id="ARBA00022807"/>
    </source>
</evidence>
<dbReference type="InterPro" id="IPR036779">
    <property type="entry name" value="LysM_dom_sf"/>
</dbReference>
<keyword evidence="5 11" id="KW-0378">Hydrolase</keyword>
<evidence type="ECO:0000313" key="11">
    <source>
        <dbReference type="EMBL" id="TDP47378.1"/>
    </source>
</evidence>
<name>A0A4V3CQT5_9FIRM</name>
<keyword evidence="7" id="KW-0472">Membrane</keyword>